<evidence type="ECO:0000313" key="2">
    <source>
        <dbReference type="EMBL" id="GFY70201.1"/>
    </source>
</evidence>
<dbReference type="Proteomes" id="UP000886998">
    <property type="component" value="Unassembled WGS sequence"/>
</dbReference>
<accession>A0A8X6YFS1</accession>
<reference evidence="2" key="1">
    <citation type="submission" date="2020-08" db="EMBL/GenBank/DDBJ databases">
        <title>Multicomponent nature underlies the extraordinary mechanical properties of spider dragline silk.</title>
        <authorList>
            <person name="Kono N."/>
            <person name="Nakamura H."/>
            <person name="Mori M."/>
            <person name="Yoshida Y."/>
            <person name="Ohtoshi R."/>
            <person name="Malay A.D."/>
            <person name="Moran D.A.P."/>
            <person name="Tomita M."/>
            <person name="Numata K."/>
            <person name="Arakawa K."/>
        </authorList>
    </citation>
    <scope>NUCLEOTIDE SEQUENCE</scope>
</reference>
<organism evidence="2 3">
    <name type="scientific">Trichonephila inaurata madagascariensis</name>
    <dbReference type="NCBI Taxonomy" id="2747483"/>
    <lineage>
        <taxon>Eukaryota</taxon>
        <taxon>Metazoa</taxon>
        <taxon>Ecdysozoa</taxon>
        <taxon>Arthropoda</taxon>
        <taxon>Chelicerata</taxon>
        <taxon>Arachnida</taxon>
        <taxon>Araneae</taxon>
        <taxon>Araneomorphae</taxon>
        <taxon>Entelegynae</taxon>
        <taxon>Araneoidea</taxon>
        <taxon>Nephilidae</taxon>
        <taxon>Trichonephila</taxon>
        <taxon>Trichonephila inaurata</taxon>
    </lineage>
</organism>
<evidence type="ECO:0000313" key="3">
    <source>
        <dbReference type="Proteomes" id="UP000886998"/>
    </source>
</evidence>
<dbReference type="AlphaFoldDB" id="A0A8X6YFS1"/>
<sequence length="146" mass="16553">MAKKGHNKDGEKGHNKDGEKGDNEGNSDEDGSIYYDEDVCLNYGNYNSTLWNCPYCNQVMAACRLGKHMVSKCAQKRIEVSRRYAQQKGQTDENKTVKDNDENVPHKKLREEERINAKRKSESDSSESGSEEVISNSHSKTEFKSV</sequence>
<feature type="region of interest" description="Disordered" evidence="1">
    <location>
        <begin position="82"/>
        <end position="146"/>
    </location>
</feature>
<feature type="region of interest" description="Disordered" evidence="1">
    <location>
        <begin position="1"/>
        <end position="30"/>
    </location>
</feature>
<evidence type="ECO:0000256" key="1">
    <source>
        <dbReference type="SAM" id="MobiDB-lite"/>
    </source>
</evidence>
<proteinExistence type="predicted"/>
<dbReference type="EMBL" id="BMAV01018080">
    <property type="protein sequence ID" value="GFY70201.1"/>
    <property type="molecule type" value="Genomic_DNA"/>
</dbReference>
<feature type="compositionally biased region" description="Low complexity" evidence="1">
    <location>
        <begin position="126"/>
        <end position="137"/>
    </location>
</feature>
<comment type="caution">
    <text evidence="2">The sequence shown here is derived from an EMBL/GenBank/DDBJ whole genome shotgun (WGS) entry which is preliminary data.</text>
</comment>
<keyword evidence="3" id="KW-1185">Reference proteome</keyword>
<gene>
    <name evidence="2" type="ORF">TNIN_29441</name>
</gene>
<feature type="compositionally biased region" description="Basic and acidic residues" evidence="1">
    <location>
        <begin position="7"/>
        <end position="23"/>
    </location>
</feature>
<feature type="compositionally biased region" description="Basic and acidic residues" evidence="1">
    <location>
        <begin position="90"/>
        <end position="123"/>
    </location>
</feature>
<name>A0A8X6YFS1_9ARAC</name>
<dbReference type="OrthoDB" id="10660422at2759"/>
<protein>
    <submittedName>
        <fullName evidence="2">Uncharacterized protein</fullName>
    </submittedName>
</protein>